<dbReference type="Proteomes" id="UP000251889">
    <property type="component" value="Unassembled WGS sequence"/>
</dbReference>
<evidence type="ECO:0000313" key="5">
    <source>
        <dbReference type="Proteomes" id="UP000251889"/>
    </source>
</evidence>
<comment type="similarity">
    <text evidence="1">Belongs to the iron-sulfur cluster assembly SufBD family.</text>
</comment>
<name>A0A364Y3U9_9BACT</name>
<feature type="domain" description="SUF system FeS cluster assembly SufBD core" evidence="2">
    <location>
        <begin position="181"/>
        <end position="409"/>
    </location>
</feature>
<feature type="domain" description="SUF system FeS cluster assembly SufBD N-terminal" evidence="3">
    <location>
        <begin position="25"/>
        <end position="170"/>
    </location>
</feature>
<dbReference type="EMBL" id="QMFY01000004">
    <property type="protein sequence ID" value="RAW01456.1"/>
    <property type="molecule type" value="Genomic_DNA"/>
</dbReference>
<dbReference type="PANTHER" id="PTHR43575:SF1">
    <property type="entry name" value="PROTEIN ABCI7, CHLOROPLASTIC"/>
    <property type="match status" value="1"/>
</dbReference>
<accession>A0A364Y3U9</accession>
<keyword evidence="5" id="KW-1185">Reference proteome</keyword>
<dbReference type="RefSeq" id="WP_112746942.1">
    <property type="nucleotide sequence ID" value="NZ_QMFY01000004.1"/>
</dbReference>
<gene>
    <name evidence="4" type="primary">sufD</name>
    <name evidence="4" type="ORF">DQQ10_11180</name>
</gene>
<dbReference type="PANTHER" id="PTHR43575">
    <property type="entry name" value="PROTEIN ABCI7, CHLOROPLASTIC"/>
    <property type="match status" value="1"/>
</dbReference>
<dbReference type="InterPro" id="IPR037284">
    <property type="entry name" value="SUF_FeS_clus_asmbl_SufBD_sf"/>
</dbReference>
<evidence type="ECO:0000313" key="4">
    <source>
        <dbReference type="EMBL" id="RAW01456.1"/>
    </source>
</evidence>
<evidence type="ECO:0000259" key="3">
    <source>
        <dbReference type="Pfam" id="PF19295"/>
    </source>
</evidence>
<dbReference type="AlphaFoldDB" id="A0A364Y3U9"/>
<dbReference type="InterPro" id="IPR000825">
    <property type="entry name" value="SUF_FeS_clus_asmbl_SufBD_core"/>
</dbReference>
<evidence type="ECO:0000256" key="1">
    <source>
        <dbReference type="ARBA" id="ARBA00043967"/>
    </source>
</evidence>
<dbReference type="Pfam" id="PF19295">
    <property type="entry name" value="SufBD_N"/>
    <property type="match status" value="1"/>
</dbReference>
<reference evidence="4 5" key="1">
    <citation type="submission" date="2018-06" db="EMBL/GenBank/DDBJ databases">
        <title>Chryseolinea flavus sp. nov., a member of the phylum Bacteroidetes isolated from soil.</title>
        <authorList>
            <person name="Li Y."/>
            <person name="Wang J."/>
        </authorList>
    </citation>
    <scope>NUCLEOTIDE SEQUENCE [LARGE SCALE GENOMIC DNA]</scope>
    <source>
        <strain evidence="4 5">SDU1-6</strain>
    </source>
</reference>
<sequence length="438" mass="48733">MSTIATEKPLTTDITAWIESNLSTTGLVQDLRKEGLSYFQQLGIPANKAEEYKFTPIARLLEKNFNFSTRNAEAKSIDINHYAIPGLDANVLVFVNGVYAAQYSKIISPATEVTILPLREAIDTKKDLILVHLGKHADHKADALTAWNTASWSDGVFIHVGKNTIVEKPIVLYHIHDVREGQTITHHRNLFIVEQSAEVTVIEKFDSEGTGNGFSNVVTEGVVAENAGLNLYEIQNDGGARYHYNHIHMTQANASRVNTFTFSLDGKLIRNNLQLCLDGEGIESHMYGLYALTGDTLADNHTVVDHRKPNSFSNELYKGILDGQSKGVFNGKIFVRPNAQKTNAFQANRNILLTDKATVNTKPQLEIWADDVKCSHGCTTGQLDEEAVFYLQARGISKETARAMMLYAFAGEVLDAIKHPVIKEYIDTIISERLHKNF</sequence>
<dbReference type="NCBIfam" id="TIGR01981">
    <property type="entry name" value="sufD"/>
    <property type="match status" value="1"/>
</dbReference>
<proteinExistence type="inferred from homology"/>
<dbReference type="SUPFAM" id="SSF101960">
    <property type="entry name" value="Stabilizer of iron transporter SufD"/>
    <property type="match status" value="1"/>
</dbReference>
<organism evidence="4 5">
    <name type="scientific">Pseudochryseolinea flava</name>
    <dbReference type="NCBI Taxonomy" id="2059302"/>
    <lineage>
        <taxon>Bacteria</taxon>
        <taxon>Pseudomonadati</taxon>
        <taxon>Bacteroidota</taxon>
        <taxon>Cytophagia</taxon>
        <taxon>Cytophagales</taxon>
        <taxon>Fulvivirgaceae</taxon>
        <taxon>Pseudochryseolinea</taxon>
    </lineage>
</organism>
<dbReference type="InterPro" id="IPR045595">
    <property type="entry name" value="SufBD_N"/>
</dbReference>
<dbReference type="InterPro" id="IPR055346">
    <property type="entry name" value="Fe-S_cluster_assembly_SufBD"/>
</dbReference>
<dbReference type="Pfam" id="PF01458">
    <property type="entry name" value="SUFBD_core"/>
    <property type="match status" value="1"/>
</dbReference>
<protein>
    <submittedName>
        <fullName evidence="4">Fe-S cluster assembly protein SufD</fullName>
    </submittedName>
</protein>
<dbReference type="OrthoDB" id="9768262at2"/>
<comment type="caution">
    <text evidence="4">The sequence shown here is derived from an EMBL/GenBank/DDBJ whole genome shotgun (WGS) entry which is preliminary data.</text>
</comment>
<dbReference type="GO" id="GO:0016226">
    <property type="term" value="P:iron-sulfur cluster assembly"/>
    <property type="evidence" value="ECO:0007669"/>
    <property type="project" value="InterPro"/>
</dbReference>
<evidence type="ECO:0000259" key="2">
    <source>
        <dbReference type="Pfam" id="PF01458"/>
    </source>
</evidence>
<dbReference type="InterPro" id="IPR011542">
    <property type="entry name" value="SUF_FeS_clus_asmbl_SufD"/>
</dbReference>